<feature type="signal peptide" evidence="1">
    <location>
        <begin position="1"/>
        <end position="15"/>
    </location>
</feature>
<protein>
    <submittedName>
        <fullName evidence="2">(African queen) hypothetical protein</fullName>
    </submittedName>
</protein>
<dbReference type="OrthoDB" id="7403006at2759"/>
<proteinExistence type="predicted"/>
<dbReference type="Proteomes" id="UP000789524">
    <property type="component" value="Unassembled WGS sequence"/>
</dbReference>
<name>A0A8J2QA05_9NEOP</name>
<feature type="chain" id="PRO_5035300080" evidence="1">
    <location>
        <begin position="16"/>
        <end position="163"/>
    </location>
</feature>
<comment type="caution">
    <text evidence="2">The sequence shown here is derived from an EMBL/GenBank/DDBJ whole genome shotgun (WGS) entry which is preliminary data.</text>
</comment>
<accession>A0A8J2QA05</accession>
<keyword evidence="3" id="KW-1185">Reference proteome</keyword>
<dbReference type="InterPro" id="IPR031734">
    <property type="entry name" value="MBF2"/>
</dbReference>
<reference evidence="2" key="1">
    <citation type="submission" date="2021-09" db="EMBL/GenBank/DDBJ databases">
        <authorList>
            <person name="Martin H S."/>
        </authorList>
    </citation>
    <scope>NUCLEOTIDE SEQUENCE</scope>
</reference>
<evidence type="ECO:0000256" key="1">
    <source>
        <dbReference type="SAM" id="SignalP"/>
    </source>
</evidence>
<dbReference type="AlphaFoldDB" id="A0A8J2QA05"/>
<dbReference type="Pfam" id="PF15868">
    <property type="entry name" value="MBF2"/>
    <property type="match status" value="1"/>
</dbReference>
<gene>
    <name evidence="2" type="ORF">DCHRY22_LOCUS645</name>
</gene>
<dbReference type="EMBL" id="CAKASE010000043">
    <property type="protein sequence ID" value="CAG9558585.1"/>
    <property type="molecule type" value="Genomic_DNA"/>
</dbReference>
<keyword evidence="1" id="KW-0732">Signal</keyword>
<organism evidence="2 3">
    <name type="scientific">Danaus chrysippus</name>
    <name type="common">African queen</name>
    <dbReference type="NCBI Taxonomy" id="151541"/>
    <lineage>
        <taxon>Eukaryota</taxon>
        <taxon>Metazoa</taxon>
        <taxon>Ecdysozoa</taxon>
        <taxon>Arthropoda</taxon>
        <taxon>Hexapoda</taxon>
        <taxon>Insecta</taxon>
        <taxon>Pterygota</taxon>
        <taxon>Neoptera</taxon>
        <taxon>Endopterygota</taxon>
        <taxon>Lepidoptera</taxon>
        <taxon>Glossata</taxon>
        <taxon>Ditrysia</taxon>
        <taxon>Papilionoidea</taxon>
        <taxon>Nymphalidae</taxon>
        <taxon>Danainae</taxon>
        <taxon>Danaini</taxon>
        <taxon>Danaina</taxon>
        <taxon>Danaus</taxon>
        <taxon>Anosia</taxon>
    </lineage>
</organism>
<evidence type="ECO:0000313" key="2">
    <source>
        <dbReference type="EMBL" id="CAG9558585.1"/>
    </source>
</evidence>
<sequence length="163" mass="18543">MYRLVILLILNFAKARLFCEKTKMPLEVGEWSHQMKRMDSAVVENRPVSINEGQIYVYENNFPGYIIKYIHVDNVAIRSCGASADIKKGGVGSSSVLIVLHAATNEEIRSVIDIWGIKSMDTPKTTKPMILDENIDNMKSLYLFQKLRAVNHNKGRHSTVLYK</sequence>
<evidence type="ECO:0000313" key="3">
    <source>
        <dbReference type="Proteomes" id="UP000789524"/>
    </source>
</evidence>